<dbReference type="PATRIC" id="fig|717774.3.peg.2744"/>
<dbReference type="AlphaFoldDB" id="F2JXI9"/>
<proteinExistence type="predicted"/>
<organism evidence="1 2">
    <name type="scientific">Marinomonas mediterranea (strain ATCC 700492 / JCM 21426 / NBRC 103028 / MMB-1)</name>
    <dbReference type="NCBI Taxonomy" id="717774"/>
    <lineage>
        <taxon>Bacteria</taxon>
        <taxon>Pseudomonadati</taxon>
        <taxon>Pseudomonadota</taxon>
        <taxon>Gammaproteobacteria</taxon>
        <taxon>Oceanospirillales</taxon>
        <taxon>Oceanospirillaceae</taxon>
        <taxon>Marinomonas</taxon>
    </lineage>
</organism>
<evidence type="ECO:0000313" key="2">
    <source>
        <dbReference type="Proteomes" id="UP000001062"/>
    </source>
</evidence>
<dbReference type="HOGENOM" id="CLU_195736_0_0_6"/>
<dbReference type="STRING" id="717774.Marme_2658"/>
<gene>
    <name evidence="1" type="ordered locus">Marme_2658</name>
</gene>
<keyword evidence="2" id="KW-1185">Reference proteome</keyword>
<sequence length="68" mass="7355">MSIKSTIDCPDCGSPIYFESTLLISGQSFTCSNSNCGTSISLSSEETNVVANAFEKFEKIKHDALKQT</sequence>
<dbReference type="EMBL" id="CP002583">
    <property type="protein sequence ID" value="ADZ91889.1"/>
    <property type="molecule type" value="Genomic_DNA"/>
</dbReference>
<accession>F2JXI9</accession>
<protein>
    <submittedName>
        <fullName evidence="1">Uncharacterized protein</fullName>
    </submittedName>
</protein>
<reference evidence="1 2" key="1">
    <citation type="journal article" date="2012" name="Stand. Genomic Sci.">
        <title>Complete genome sequence of the melanogenic marine bacterium Marinomonas mediterranea type strain (MMB-1(T)).</title>
        <authorList>
            <person name="Lucas-Elio P."/>
            <person name="Goodwin L."/>
            <person name="Woyke T."/>
            <person name="Pitluck S."/>
            <person name="Nolan M."/>
            <person name="Kyrpides N.C."/>
            <person name="Detter J.C."/>
            <person name="Copeland A."/>
            <person name="Teshima H."/>
            <person name="Bruce D."/>
            <person name="Detter C."/>
            <person name="Tapia R."/>
            <person name="Han S."/>
            <person name="Land M.L."/>
            <person name="Ivanova N."/>
            <person name="Mikhailova N."/>
            <person name="Johnston A.W."/>
            <person name="Sanchez-Amat A."/>
        </authorList>
    </citation>
    <scope>NUCLEOTIDE SEQUENCE [LARGE SCALE GENOMIC DNA]</scope>
    <source>
        <strain evidence="2">ATCC 700492 / JCM 21426 / NBRC 103028 / MMB-1</strain>
    </source>
</reference>
<evidence type="ECO:0000313" key="1">
    <source>
        <dbReference type="EMBL" id="ADZ91889.1"/>
    </source>
</evidence>
<name>F2JXI9_MARM1</name>
<dbReference type="KEGG" id="mme:Marme_2658"/>
<dbReference type="Proteomes" id="UP000001062">
    <property type="component" value="Chromosome"/>
</dbReference>